<evidence type="ECO:0000313" key="10">
    <source>
        <dbReference type="Proteomes" id="UP000177515"/>
    </source>
</evidence>
<feature type="domain" description="ABC transmembrane type-1" evidence="8">
    <location>
        <begin position="95"/>
        <end position="302"/>
    </location>
</feature>
<gene>
    <name evidence="9" type="ORF">BKK80_22600</name>
</gene>
<dbReference type="Gene3D" id="1.10.3720.10">
    <property type="entry name" value="MetI-like"/>
    <property type="match status" value="1"/>
</dbReference>
<keyword evidence="2 7" id="KW-0813">Transport</keyword>
<proteinExistence type="inferred from homology"/>
<evidence type="ECO:0000256" key="3">
    <source>
        <dbReference type="ARBA" id="ARBA00022475"/>
    </source>
</evidence>
<dbReference type="SUPFAM" id="SSF161098">
    <property type="entry name" value="MetI-like"/>
    <property type="match status" value="1"/>
</dbReference>
<keyword evidence="5 7" id="KW-1133">Transmembrane helix</keyword>
<feature type="transmembrane region" description="Helical" evidence="7">
    <location>
        <begin position="99"/>
        <end position="122"/>
    </location>
</feature>
<dbReference type="Pfam" id="PF19300">
    <property type="entry name" value="BPD_transp_1_N"/>
    <property type="match status" value="1"/>
</dbReference>
<comment type="similarity">
    <text evidence="7">Belongs to the binding-protein-dependent transport system permease family.</text>
</comment>
<protein>
    <submittedName>
        <fullName evidence="9">ABC transporter permease</fullName>
    </submittedName>
</protein>
<accession>A0ABM6FAK6</accession>
<comment type="subcellular location">
    <subcellularLocation>
        <location evidence="1 7">Cell membrane</location>
        <topology evidence="1 7">Multi-pass membrane protein</topology>
    </subcellularLocation>
</comment>
<dbReference type="InterPro" id="IPR045621">
    <property type="entry name" value="BPD_transp_1_N"/>
</dbReference>
<name>A0ABM6FAK6_9BURK</name>
<organism evidence="9 10">
    <name type="scientific">Cupriavidus malaysiensis</name>
    <dbReference type="NCBI Taxonomy" id="367825"/>
    <lineage>
        <taxon>Bacteria</taxon>
        <taxon>Pseudomonadati</taxon>
        <taxon>Pseudomonadota</taxon>
        <taxon>Betaproteobacteria</taxon>
        <taxon>Burkholderiales</taxon>
        <taxon>Burkholderiaceae</taxon>
        <taxon>Cupriavidus</taxon>
    </lineage>
</organism>
<evidence type="ECO:0000256" key="2">
    <source>
        <dbReference type="ARBA" id="ARBA00022448"/>
    </source>
</evidence>
<evidence type="ECO:0000259" key="8">
    <source>
        <dbReference type="PROSITE" id="PS50928"/>
    </source>
</evidence>
<evidence type="ECO:0000256" key="4">
    <source>
        <dbReference type="ARBA" id="ARBA00022692"/>
    </source>
</evidence>
<dbReference type="PANTHER" id="PTHR43163:SF6">
    <property type="entry name" value="DIPEPTIDE TRANSPORT SYSTEM PERMEASE PROTEIN DPPB-RELATED"/>
    <property type="match status" value="1"/>
</dbReference>
<evidence type="ECO:0000256" key="7">
    <source>
        <dbReference type="RuleBase" id="RU363032"/>
    </source>
</evidence>
<reference evidence="9 10" key="1">
    <citation type="submission" date="2016-10" db="EMBL/GenBank/DDBJ databases">
        <title>Complete genome sequences of three Cupriavidus strains isolated from various Malaysian environments.</title>
        <authorList>
            <person name="Abdullah A.A.-A."/>
            <person name="Shafie N.A.H."/>
            <person name="Lau N.S."/>
        </authorList>
    </citation>
    <scope>NUCLEOTIDE SEQUENCE [LARGE SCALE GENOMIC DNA]</scope>
    <source>
        <strain evidence="9 10">USMAA1020</strain>
    </source>
</reference>
<dbReference type="Proteomes" id="UP000177515">
    <property type="component" value="Chromosome 2"/>
</dbReference>
<dbReference type="PROSITE" id="PS50928">
    <property type="entry name" value="ABC_TM1"/>
    <property type="match status" value="1"/>
</dbReference>
<dbReference type="RefSeq" id="WP_071016883.1">
    <property type="nucleotide sequence ID" value="NZ_CP017755.1"/>
</dbReference>
<keyword evidence="3" id="KW-1003">Cell membrane</keyword>
<dbReference type="InterPro" id="IPR000515">
    <property type="entry name" value="MetI-like"/>
</dbReference>
<feature type="transmembrane region" description="Helical" evidence="7">
    <location>
        <begin position="143"/>
        <end position="163"/>
    </location>
</feature>
<feature type="transmembrane region" description="Helical" evidence="7">
    <location>
        <begin position="183"/>
        <end position="202"/>
    </location>
</feature>
<feature type="transmembrane region" description="Helical" evidence="7">
    <location>
        <begin position="241"/>
        <end position="263"/>
    </location>
</feature>
<dbReference type="PANTHER" id="PTHR43163">
    <property type="entry name" value="DIPEPTIDE TRANSPORT SYSTEM PERMEASE PROTEIN DPPB-RELATED"/>
    <property type="match status" value="1"/>
</dbReference>
<evidence type="ECO:0000256" key="5">
    <source>
        <dbReference type="ARBA" id="ARBA00022989"/>
    </source>
</evidence>
<evidence type="ECO:0000256" key="6">
    <source>
        <dbReference type="ARBA" id="ARBA00023136"/>
    </source>
</evidence>
<sequence>MSRAIVLRLLQALPIFLVVSVLVFLAAHAGGGDPITNALGGTLTQDSLDAIRREYGLDRPVWVQYGLWLQHLAAGDWGTSLVLRTPVFEVLGRSFANTLVLAGAAVLLCLAGGVAVGVASGLRRGTWLDGAAMLLIQVGHNFPVFWSGLLLIWVFGVKLQWFPVSGMYDMRGEQDWPDLLHHLVLPALSAALISMLVLAQLVRAQVIEILGSDYLRTFRAQGLPRRVLLGRHLGRNLLPPVLNVTGLQIGYLLSGVIFVENVFNWPGIGTQLYNAAAGKDYPMIQAGVMLVTACFIAVNLATDIALDLLNPRLRGGVAQGQP</sequence>
<keyword evidence="6 7" id="KW-0472">Membrane</keyword>
<dbReference type="InterPro" id="IPR035906">
    <property type="entry name" value="MetI-like_sf"/>
</dbReference>
<feature type="transmembrane region" description="Helical" evidence="7">
    <location>
        <begin position="283"/>
        <end position="306"/>
    </location>
</feature>
<dbReference type="Pfam" id="PF00528">
    <property type="entry name" value="BPD_transp_1"/>
    <property type="match status" value="1"/>
</dbReference>
<evidence type="ECO:0000313" key="9">
    <source>
        <dbReference type="EMBL" id="AOZ08713.1"/>
    </source>
</evidence>
<keyword evidence="4 7" id="KW-0812">Transmembrane</keyword>
<feature type="transmembrane region" description="Helical" evidence="7">
    <location>
        <begin position="12"/>
        <end position="31"/>
    </location>
</feature>
<dbReference type="EMBL" id="CP017755">
    <property type="protein sequence ID" value="AOZ08713.1"/>
    <property type="molecule type" value="Genomic_DNA"/>
</dbReference>
<keyword evidence="10" id="KW-1185">Reference proteome</keyword>
<evidence type="ECO:0000256" key="1">
    <source>
        <dbReference type="ARBA" id="ARBA00004651"/>
    </source>
</evidence>